<evidence type="ECO:0000256" key="1">
    <source>
        <dbReference type="ARBA" id="ARBA00004167"/>
    </source>
</evidence>
<dbReference type="AlphaFoldDB" id="A0AAC9AP32"/>
<dbReference type="EMBL" id="CP015970">
    <property type="protein sequence ID" value="AOZ47822.1"/>
    <property type="molecule type" value="Genomic_DNA"/>
</dbReference>
<dbReference type="InterPro" id="IPR007343">
    <property type="entry name" value="Uncharacterised_pept_Zn_put"/>
</dbReference>
<evidence type="ECO:0000313" key="6">
    <source>
        <dbReference type="EMBL" id="AMS06371.1"/>
    </source>
</evidence>
<keyword evidence="2" id="KW-0812">Transmembrane</keyword>
<accession>A0AAC9AP32</accession>
<evidence type="ECO:0000313" key="7">
    <source>
        <dbReference type="EMBL" id="AOZ47822.1"/>
    </source>
</evidence>
<dbReference type="Pfam" id="PF04228">
    <property type="entry name" value="Zn_peptidase"/>
    <property type="match status" value="1"/>
</dbReference>
<dbReference type="Proteomes" id="UP000075221">
    <property type="component" value="Chromosome"/>
</dbReference>
<keyword evidence="4" id="KW-0472">Membrane</keyword>
<feature type="compositionally biased region" description="Pro residues" evidence="5">
    <location>
        <begin position="50"/>
        <end position="59"/>
    </location>
</feature>
<evidence type="ECO:0008006" key="10">
    <source>
        <dbReference type="Google" id="ProtNLM"/>
    </source>
</evidence>
<comment type="subcellular location">
    <subcellularLocation>
        <location evidence="1">Membrane</location>
        <topology evidence="1">Single-pass membrane protein</topology>
    </subcellularLocation>
</comment>
<keyword evidence="9" id="KW-1185">Reference proteome</keyword>
<feature type="region of interest" description="Disordered" evidence="5">
    <location>
        <begin position="36"/>
        <end position="59"/>
    </location>
</feature>
<gene>
    <name evidence="7" type="ORF">A8L58_15335</name>
    <name evidence="6" type="ORF">AXH35_13880</name>
</gene>
<proteinExistence type="predicted"/>
<dbReference type="RefSeq" id="WP_015069581.1">
    <property type="nucleotide sequence ID" value="NZ_CP015970.1"/>
</dbReference>
<protein>
    <recommendedName>
        <fullName evidence="10">Metalloprotease</fullName>
    </recommendedName>
</protein>
<dbReference type="Proteomes" id="UP000178666">
    <property type="component" value="Chromosome"/>
</dbReference>
<organism evidence="6 8">
    <name type="scientific">Acidipropionibacterium acidipropionici</name>
    <dbReference type="NCBI Taxonomy" id="1748"/>
    <lineage>
        <taxon>Bacteria</taxon>
        <taxon>Bacillati</taxon>
        <taxon>Actinomycetota</taxon>
        <taxon>Actinomycetes</taxon>
        <taxon>Propionibacteriales</taxon>
        <taxon>Propionibacteriaceae</taxon>
        <taxon>Acidipropionibacterium</taxon>
    </lineage>
</organism>
<dbReference type="GO" id="GO:0016020">
    <property type="term" value="C:membrane"/>
    <property type="evidence" value="ECO:0007669"/>
    <property type="project" value="UniProtKB-SubCell"/>
</dbReference>
<dbReference type="SUPFAM" id="SSF55486">
    <property type="entry name" value="Metalloproteases ('zincins'), catalytic domain"/>
    <property type="match status" value="1"/>
</dbReference>
<evidence type="ECO:0000313" key="9">
    <source>
        <dbReference type="Proteomes" id="UP000178666"/>
    </source>
</evidence>
<reference evidence="6 8" key="2">
    <citation type="submission" date="2016-02" db="EMBL/GenBank/DDBJ databases">
        <title>Complete Genome Sequence of Propionibacterium acidipropionici ATCC 55737.</title>
        <authorList>
            <person name="Luna Flores C.H."/>
            <person name="Nielsen L.K."/>
            <person name="Marcellin E."/>
        </authorList>
    </citation>
    <scope>NUCLEOTIDE SEQUENCE [LARGE SCALE GENOMIC DNA]</scope>
    <source>
        <strain evidence="6 8">ATCC 55737</strain>
    </source>
</reference>
<evidence type="ECO:0000313" key="8">
    <source>
        <dbReference type="Proteomes" id="UP000075221"/>
    </source>
</evidence>
<evidence type="ECO:0000256" key="3">
    <source>
        <dbReference type="ARBA" id="ARBA00022989"/>
    </source>
</evidence>
<evidence type="ECO:0000256" key="2">
    <source>
        <dbReference type="ARBA" id="ARBA00022692"/>
    </source>
</evidence>
<evidence type="ECO:0000256" key="4">
    <source>
        <dbReference type="ARBA" id="ARBA00023136"/>
    </source>
</evidence>
<dbReference type="PANTHER" id="PTHR30168">
    <property type="entry name" value="PUTATIVE MEMBRANE PROTEIN YPFJ"/>
    <property type="match status" value="1"/>
</dbReference>
<keyword evidence="3" id="KW-1133">Transmembrane helix</keyword>
<dbReference type="PANTHER" id="PTHR30168:SF0">
    <property type="entry name" value="INNER MEMBRANE PROTEIN"/>
    <property type="match status" value="1"/>
</dbReference>
<name>A0AAC9AP32_9ACTN</name>
<sequence>MRKRRSSVSVLVWVIVAGLVLVGGVGVLGALGESTSTGGGTAYKNETYQVPPPDSNPPEIPVPEYRSELTTWTRSNKIYSVNVARPVRCQLPDINYASTSDSQVEDHLNQLTGCLMRVWGPALEEAGYTAVRPTVTVYTGNPSTACGKAPSHNAFYCSGDQQIYFSHDLPETIPPDLRSKRQVVEAIMAHEFGHAIQARTGILAANAIAKQEFHKAGQDSDELDAGRRSETQADCLSAQFTNSVAQSLKLTSADENYLKTLFYDFGDDIGSDGKIAPGEGNHGSGDSRRSWYTKGLGSTAISTCNTFTAPDSSVQ</sequence>
<reference evidence="7 9" key="1">
    <citation type="journal article" date="2016" name="Plant Dis.">
        <title>Improved production of propionic acid using genome shuffling.</title>
        <authorList>
            <person name="Luna-Flores C.H."/>
            <person name="Palfreyman R.W."/>
            <person name="Kromer J.O."/>
            <person name="Nielsen L.K."/>
            <person name="Marcellin E."/>
        </authorList>
    </citation>
    <scope>NUCLEOTIDE SEQUENCE [LARGE SCALE GENOMIC DNA]</scope>
    <source>
        <strain evidence="7 9">F3E8</strain>
    </source>
</reference>
<evidence type="ECO:0000256" key="5">
    <source>
        <dbReference type="SAM" id="MobiDB-lite"/>
    </source>
</evidence>
<dbReference type="OMA" id="PERVFWD"/>
<dbReference type="EMBL" id="CP014352">
    <property type="protein sequence ID" value="AMS06371.1"/>
    <property type="molecule type" value="Genomic_DNA"/>
</dbReference>